<dbReference type="OMA" id="INTENHH"/>
<evidence type="ECO:0008006" key="3">
    <source>
        <dbReference type="Google" id="ProtNLM"/>
    </source>
</evidence>
<reference evidence="1 2" key="1">
    <citation type="journal article" date="2004" name="Science">
        <title>The genome of the diatom Thalassiosira pseudonana: ecology, evolution, and metabolism.</title>
        <authorList>
            <person name="Armbrust E.V."/>
            <person name="Berges J.A."/>
            <person name="Bowler C."/>
            <person name="Green B.R."/>
            <person name="Martinez D."/>
            <person name="Putnam N.H."/>
            <person name="Zhou S."/>
            <person name="Allen A.E."/>
            <person name="Apt K.E."/>
            <person name="Bechner M."/>
            <person name="Brzezinski M.A."/>
            <person name="Chaal B.K."/>
            <person name="Chiovitti A."/>
            <person name="Davis A.K."/>
            <person name="Demarest M.S."/>
            <person name="Detter J.C."/>
            <person name="Glavina T."/>
            <person name="Goodstein D."/>
            <person name="Hadi M.Z."/>
            <person name="Hellsten U."/>
            <person name="Hildebrand M."/>
            <person name="Jenkins B.D."/>
            <person name="Jurka J."/>
            <person name="Kapitonov V.V."/>
            <person name="Kroger N."/>
            <person name="Lau W.W."/>
            <person name="Lane T.W."/>
            <person name="Larimer F.W."/>
            <person name="Lippmeier J.C."/>
            <person name="Lucas S."/>
            <person name="Medina M."/>
            <person name="Montsant A."/>
            <person name="Obornik M."/>
            <person name="Parker M.S."/>
            <person name="Palenik B."/>
            <person name="Pazour G.J."/>
            <person name="Richardson P.M."/>
            <person name="Rynearson T.A."/>
            <person name="Saito M.A."/>
            <person name="Schwartz D.C."/>
            <person name="Thamatrakoln K."/>
            <person name="Valentin K."/>
            <person name="Vardi A."/>
            <person name="Wilkerson F.P."/>
            <person name="Rokhsar D.S."/>
        </authorList>
    </citation>
    <scope>NUCLEOTIDE SEQUENCE [LARGE SCALE GENOMIC DNA]</scope>
    <source>
        <strain evidence="1 2">CCMP1335</strain>
    </source>
</reference>
<dbReference type="InterPro" id="IPR029063">
    <property type="entry name" value="SAM-dependent_MTases_sf"/>
</dbReference>
<sequence length="304" mass="34448">MSPLVELIVSACNKDDGKNDERSLQSIADVGCDHGILSLSLACMAWATSQRREQSHHTNFLSSVVGADLSSQALRNGGLLSLEKINAVMSRLNINTENHHVENTLPIEFRVGNGLDPLIEGEADGVALAGMGVHTMLDILVGTNYGQGNIDGNRESQQDDVTPNDTPIDRLQTSCLFLQPTNSRPRHLILLYDRLYKSGYVLKDEKIAFVSGRWYICSFLERLYRPESLESEPFRFPGHYLNNSVDEKNNTYDAYVRHHVNWLKQDHARQKESLEDEDIRWIEYLMSAKDDDWKSLAAWMKLPE</sequence>
<dbReference type="Proteomes" id="UP000001449">
    <property type="component" value="Chromosome 8"/>
</dbReference>
<proteinExistence type="predicted"/>
<keyword evidence="2" id="KW-1185">Reference proteome</keyword>
<dbReference type="AlphaFoldDB" id="B8C6H2"/>
<reference evidence="1 2" key="2">
    <citation type="journal article" date="2008" name="Nature">
        <title>The Phaeodactylum genome reveals the evolutionary history of diatom genomes.</title>
        <authorList>
            <person name="Bowler C."/>
            <person name="Allen A.E."/>
            <person name="Badger J.H."/>
            <person name="Grimwood J."/>
            <person name="Jabbari K."/>
            <person name="Kuo A."/>
            <person name="Maheswari U."/>
            <person name="Martens C."/>
            <person name="Maumus F."/>
            <person name="Otillar R.P."/>
            <person name="Rayko E."/>
            <person name="Salamov A."/>
            <person name="Vandepoele K."/>
            <person name="Beszteri B."/>
            <person name="Gruber A."/>
            <person name="Heijde M."/>
            <person name="Katinka M."/>
            <person name="Mock T."/>
            <person name="Valentin K."/>
            <person name="Verret F."/>
            <person name="Berges J.A."/>
            <person name="Brownlee C."/>
            <person name="Cadoret J.P."/>
            <person name="Chiovitti A."/>
            <person name="Choi C.J."/>
            <person name="Coesel S."/>
            <person name="De Martino A."/>
            <person name="Detter J.C."/>
            <person name="Durkin C."/>
            <person name="Falciatore A."/>
            <person name="Fournet J."/>
            <person name="Haruta M."/>
            <person name="Huysman M.J."/>
            <person name="Jenkins B.D."/>
            <person name="Jiroutova K."/>
            <person name="Jorgensen R.E."/>
            <person name="Joubert Y."/>
            <person name="Kaplan A."/>
            <person name="Kroger N."/>
            <person name="Kroth P.G."/>
            <person name="La Roche J."/>
            <person name="Lindquist E."/>
            <person name="Lommer M."/>
            <person name="Martin-Jezequel V."/>
            <person name="Lopez P.J."/>
            <person name="Lucas S."/>
            <person name="Mangogna M."/>
            <person name="McGinnis K."/>
            <person name="Medlin L.K."/>
            <person name="Montsant A."/>
            <person name="Oudot-Le Secq M.P."/>
            <person name="Napoli C."/>
            <person name="Obornik M."/>
            <person name="Parker M.S."/>
            <person name="Petit J.L."/>
            <person name="Porcel B.M."/>
            <person name="Poulsen N."/>
            <person name="Robison M."/>
            <person name="Rychlewski L."/>
            <person name="Rynearson T.A."/>
            <person name="Schmutz J."/>
            <person name="Shapiro H."/>
            <person name="Siaut M."/>
            <person name="Stanley M."/>
            <person name="Sussman M.R."/>
            <person name="Taylor A.R."/>
            <person name="Vardi A."/>
            <person name="von Dassow P."/>
            <person name="Vyverman W."/>
            <person name="Willis A."/>
            <person name="Wyrwicz L.S."/>
            <person name="Rokhsar D.S."/>
            <person name="Weissenbach J."/>
            <person name="Armbrust E.V."/>
            <person name="Green B.R."/>
            <person name="Van de Peer Y."/>
            <person name="Grigoriev I.V."/>
        </authorList>
    </citation>
    <scope>NUCLEOTIDE SEQUENCE [LARGE SCALE GENOMIC DNA]</scope>
    <source>
        <strain evidence="1 2">CCMP1335</strain>
    </source>
</reference>
<dbReference type="PaxDb" id="35128-Thaps23682"/>
<organism evidence="1 2">
    <name type="scientific">Thalassiosira pseudonana</name>
    <name type="common">Marine diatom</name>
    <name type="synonym">Cyclotella nana</name>
    <dbReference type="NCBI Taxonomy" id="35128"/>
    <lineage>
        <taxon>Eukaryota</taxon>
        <taxon>Sar</taxon>
        <taxon>Stramenopiles</taxon>
        <taxon>Ochrophyta</taxon>
        <taxon>Bacillariophyta</taxon>
        <taxon>Coscinodiscophyceae</taxon>
        <taxon>Thalassiosirophycidae</taxon>
        <taxon>Thalassiosirales</taxon>
        <taxon>Thalassiosiraceae</taxon>
        <taxon>Thalassiosira</taxon>
    </lineage>
</organism>
<dbReference type="Pfam" id="PF12847">
    <property type="entry name" value="Methyltransf_18"/>
    <property type="match status" value="1"/>
</dbReference>
<dbReference type="GeneID" id="7452423"/>
<dbReference type="KEGG" id="tps:THAPSDRAFT_23682"/>
<accession>B8C6H2</accession>
<dbReference type="HOGENOM" id="CLU_916715_0_0_1"/>
<dbReference type="eggNOG" id="ENOG502SCC2">
    <property type="taxonomic scope" value="Eukaryota"/>
</dbReference>
<protein>
    <recommendedName>
        <fullName evidence="3">Methyltransferase domain-containing protein</fullName>
    </recommendedName>
</protein>
<gene>
    <name evidence="1" type="ORF">THAPSDRAFT_23682</name>
</gene>
<dbReference type="SUPFAM" id="SSF53335">
    <property type="entry name" value="S-adenosyl-L-methionine-dependent methyltransferases"/>
    <property type="match status" value="1"/>
</dbReference>
<dbReference type="RefSeq" id="XP_002291718.1">
    <property type="nucleotide sequence ID" value="XM_002291682.1"/>
</dbReference>
<dbReference type="EMBL" id="CM000644">
    <property type="protein sequence ID" value="EED90569.1"/>
    <property type="molecule type" value="Genomic_DNA"/>
</dbReference>
<name>B8C6H2_THAPS</name>
<dbReference type="Gene3D" id="3.40.50.150">
    <property type="entry name" value="Vaccinia Virus protein VP39"/>
    <property type="match status" value="1"/>
</dbReference>
<evidence type="ECO:0000313" key="1">
    <source>
        <dbReference type="EMBL" id="EED90569.1"/>
    </source>
</evidence>
<evidence type="ECO:0000313" key="2">
    <source>
        <dbReference type="Proteomes" id="UP000001449"/>
    </source>
</evidence>
<dbReference type="InParanoid" id="B8C6H2"/>